<dbReference type="Proteomes" id="UP000188354">
    <property type="component" value="Chromosome LG10"/>
</dbReference>
<evidence type="ECO:0000256" key="4">
    <source>
        <dbReference type="ARBA" id="ARBA00022989"/>
    </source>
</evidence>
<dbReference type="PANTHER" id="PTHR11654">
    <property type="entry name" value="OLIGOPEPTIDE TRANSPORTER-RELATED"/>
    <property type="match status" value="1"/>
</dbReference>
<protein>
    <recommendedName>
        <fullName evidence="9">Major facilitator superfamily (MFS) profile domain-containing protein</fullName>
    </recommendedName>
</protein>
<proteinExistence type="inferred from homology"/>
<evidence type="ECO:0000313" key="7">
    <source>
        <dbReference type="EMBL" id="OIW03046.1"/>
    </source>
</evidence>
<feature type="transmembrane region" description="Helical" evidence="6">
    <location>
        <begin position="369"/>
        <end position="388"/>
    </location>
</feature>
<dbReference type="InterPro" id="IPR036259">
    <property type="entry name" value="MFS_trans_sf"/>
</dbReference>
<keyword evidence="8" id="KW-1185">Reference proteome</keyword>
<reference evidence="7 8" key="1">
    <citation type="journal article" date="2017" name="Plant Biotechnol. J.">
        <title>A comprehensive draft genome sequence for lupin (Lupinus angustifolius), an emerging health food: insights into plant-microbe interactions and legume evolution.</title>
        <authorList>
            <person name="Hane J.K."/>
            <person name="Ming Y."/>
            <person name="Kamphuis L.G."/>
            <person name="Nelson M.N."/>
            <person name="Garg G."/>
            <person name="Atkins C.A."/>
            <person name="Bayer P.E."/>
            <person name="Bravo A."/>
            <person name="Bringans S."/>
            <person name="Cannon S."/>
            <person name="Edwards D."/>
            <person name="Foley R."/>
            <person name="Gao L.L."/>
            <person name="Harrison M.J."/>
            <person name="Huang W."/>
            <person name="Hurgobin B."/>
            <person name="Li S."/>
            <person name="Liu C.W."/>
            <person name="McGrath A."/>
            <person name="Morahan G."/>
            <person name="Murray J."/>
            <person name="Weller J."/>
            <person name="Jian J."/>
            <person name="Singh K.B."/>
        </authorList>
    </citation>
    <scope>NUCLEOTIDE SEQUENCE [LARGE SCALE GENOMIC DNA]</scope>
    <source>
        <strain evidence="8">cv. Tanjil</strain>
        <tissue evidence="7">Whole plant</tissue>
    </source>
</reference>
<comment type="similarity">
    <text evidence="2">Belongs to the major facilitator superfamily. Proton-dependent oligopeptide transporter (POT/PTR) (TC 2.A.17) family.</text>
</comment>
<feature type="transmembrane region" description="Helical" evidence="6">
    <location>
        <begin position="139"/>
        <end position="167"/>
    </location>
</feature>
<keyword evidence="5 6" id="KW-0472">Membrane</keyword>
<keyword evidence="4 6" id="KW-1133">Transmembrane helix</keyword>
<name>A0A1J7GRG6_LUPAN</name>
<dbReference type="GO" id="GO:0016020">
    <property type="term" value="C:membrane"/>
    <property type="evidence" value="ECO:0007669"/>
    <property type="project" value="UniProtKB-SubCell"/>
</dbReference>
<accession>A0A1J7GRG6</accession>
<evidence type="ECO:0000256" key="6">
    <source>
        <dbReference type="SAM" id="Phobius"/>
    </source>
</evidence>
<evidence type="ECO:0000256" key="2">
    <source>
        <dbReference type="ARBA" id="ARBA00005982"/>
    </source>
</evidence>
<gene>
    <name evidence="7" type="ORF">TanjilG_20974</name>
</gene>
<dbReference type="Gramene" id="OIW03046">
    <property type="protein sequence ID" value="OIW03046"/>
    <property type="gene ID" value="TanjilG_20974"/>
</dbReference>
<evidence type="ECO:0000313" key="8">
    <source>
        <dbReference type="Proteomes" id="UP000188354"/>
    </source>
</evidence>
<evidence type="ECO:0000256" key="1">
    <source>
        <dbReference type="ARBA" id="ARBA00004141"/>
    </source>
</evidence>
<dbReference type="InterPro" id="IPR000109">
    <property type="entry name" value="POT_fam"/>
</dbReference>
<feature type="transmembrane region" description="Helical" evidence="6">
    <location>
        <begin position="188"/>
        <end position="207"/>
    </location>
</feature>
<dbReference type="Pfam" id="PF00854">
    <property type="entry name" value="PTR2"/>
    <property type="match status" value="1"/>
</dbReference>
<feature type="transmembrane region" description="Helical" evidence="6">
    <location>
        <begin position="409"/>
        <end position="428"/>
    </location>
</feature>
<dbReference type="CDD" id="cd17416">
    <property type="entry name" value="MFS_NPF1_2"/>
    <property type="match status" value="1"/>
</dbReference>
<feature type="transmembrane region" description="Helical" evidence="6">
    <location>
        <begin position="71"/>
        <end position="89"/>
    </location>
</feature>
<evidence type="ECO:0000256" key="5">
    <source>
        <dbReference type="ARBA" id="ARBA00023136"/>
    </source>
</evidence>
<dbReference type="OrthoDB" id="8904098at2759"/>
<dbReference type="GO" id="GO:0022857">
    <property type="term" value="F:transmembrane transporter activity"/>
    <property type="evidence" value="ECO:0007669"/>
    <property type="project" value="InterPro"/>
</dbReference>
<feature type="transmembrane region" description="Helical" evidence="6">
    <location>
        <begin position="536"/>
        <end position="556"/>
    </location>
</feature>
<evidence type="ECO:0008006" key="9">
    <source>
        <dbReference type="Google" id="ProtNLM"/>
    </source>
</evidence>
<dbReference type="KEGG" id="lang:109358222"/>
<feature type="transmembrane region" description="Helical" evidence="6">
    <location>
        <begin position="448"/>
        <end position="469"/>
    </location>
</feature>
<dbReference type="EMBL" id="CM007370">
    <property type="protein sequence ID" value="OIW03046.1"/>
    <property type="molecule type" value="Genomic_DNA"/>
</dbReference>
<comment type="subcellular location">
    <subcellularLocation>
        <location evidence="1">Membrane</location>
        <topology evidence="1">Multi-pass membrane protein</topology>
    </subcellularLocation>
</comment>
<keyword evidence="3 6" id="KW-0812">Transmembrane</keyword>
<evidence type="ECO:0000256" key="3">
    <source>
        <dbReference type="ARBA" id="ARBA00022692"/>
    </source>
</evidence>
<organism evidence="7 8">
    <name type="scientific">Lupinus angustifolius</name>
    <name type="common">Narrow-leaved blue lupine</name>
    <dbReference type="NCBI Taxonomy" id="3871"/>
    <lineage>
        <taxon>Eukaryota</taxon>
        <taxon>Viridiplantae</taxon>
        <taxon>Streptophyta</taxon>
        <taxon>Embryophyta</taxon>
        <taxon>Tracheophyta</taxon>
        <taxon>Spermatophyta</taxon>
        <taxon>Magnoliopsida</taxon>
        <taxon>eudicotyledons</taxon>
        <taxon>Gunneridae</taxon>
        <taxon>Pentapetalae</taxon>
        <taxon>rosids</taxon>
        <taxon>fabids</taxon>
        <taxon>Fabales</taxon>
        <taxon>Fabaceae</taxon>
        <taxon>Papilionoideae</taxon>
        <taxon>50 kb inversion clade</taxon>
        <taxon>genistoids sensu lato</taxon>
        <taxon>core genistoids</taxon>
        <taxon>Genisteae</taxon>
        <taxon>Lupinus</taxon>
    </lineage>
</organism>
<dbReference type="Gene3D" id="1.20.1250.20">
    <property type="entry name" value="MFS general substrate transporter like domains"/>
    <property type="match status" value="1"/>
</dbReference>
<feature type="transmembrane region" description="Helical" evidence="6">
    <location>
        <begin position="96"/>
        <end position="119"/>
    </location>
</feature>
<dbReference type="SUPFAM" id="SSF103473">
    <property type="entry name" value="MFS general substrate transporter"/>
    <property type="match status" value="1"/>
</dbReference>
<sequence>MEHSSTDVKVMEENGISSLSSTPTKGGLRTMPFIIVNECLEKVASYGIMPNMILYLKNDYNMAIVNATNLLYTWSAISNILSIFGAFLSDAYLGRFLVIFIGSISSLLGLTILWLTAMIPELRPFCESHNNVCNSATAAQLAVLFLSLGLISIGAGCVRPCSIAFGADQLSIKENSGNQRLLNSYFNWYYTSIGASTLVAFSTIVYIQENLGWKIGFGVPAILMLISAFSFIIGSPYYVKVKAKGSLLAGFVQVVVAATKNRKINLSECISDQYYQGHNPEVLVPTGNLRFLNKACIIRNPTRDLNPDGSASDPWSLCTVGQVESLKKLLRVLPMWSTSIFMMVSQGSFSTLQANTMDRRLFGNFKIPSGSFTTIMIVTLSIVIPLYDRIMVPLVAKYTGQPRGFSSKVRMGIGLLFIIAAKATSCIVETMRRNAAIEEGFEYQPDAIINMSALWLVPEFVMLGIAEAFYPVGQVEFFYSYFPKSMSSFAMAIFTLGLAAADVVGSVVVNTVDKVSSIGGNVSWLTTNINQGHLNYYYALLTFLGSINFLYFLAVCRAYGPDRAEELDASASNADEQYDYRELPSS</sequence>
<dbReference type="OMA" id="TMVPQLR"/>
<dbReference type="AlphaFoldDB" id="A0A1J7GRG6"/>
<feature type="transmembrane region" description="Helical" evidence="6">
    <location>
        <begin position="219"/>
        <end position="239"/>
    </location>
</feature>
<feature type="transmembrane region" description="Helical" evidence="6">
    <location>
        <begin position="489"/>
        <end position="509"/>
    </location>
</feature>